<dbReference type="Proteomes" id="UP000824150">
    <property type="component" value="Unassembled WGS sequence"/>
</dbReference>
<feature type="transmembrane region" description="Helical" evidence="8">
    <location>
        <begin position="339"/>
        <end position="358"/>
    </location>
</feature>
<dbReference type="InterPro" id="IPR005219">
    <property type="entry name" value="PqiA-like_proteobact"/>
</dbReference>
<evidence type="ECO:0000313" key="10">
    <source>
        <dbReference type="Proteomes" id="UP000824150"/>
    </source>
</evidence>
<evidence type="ECO:0000256" key="6">
    <source>
        <dbReference type="ARBA" id="ARBA00022989"/>
    </source>
</evidence>
<dbReference type="EMBL" id="JAHLFG010000035">
    <property type="protein sequence ID" value="MBU3826498.1"/>
    <property type="molecule type" value="Genomic_DNA"/>
</dbReference>
<feature type="transmembrane region" description="Helical" evidence="8">
    <location>
        <begin position="370"/>
        <end position="389"/>
    </location>
</feature>
<organism evidence="9 10">
    <name type="scientific">Candidatus Anaerobiospirillum merdipullorum</name>
    <dbReference type="NCBI Taxonomy" id="2838450"/>
    <lineage>
        <taxon>Bacteria</taxon>
        <taxon>Pseudomonadati</taxon>
        <taxon>Pseudomonadota</taxon>
        <taxon>Gammaproteobacteria</taxon>
        <taxon>Aeromonadales</taxon>
        <taxon>Succinivibrionaceae</taxon>
        <taxon>Anaerobiospirillum</taxon>
    </lineage>
</organism>
<keyword evidence="5 8" id="KW-0812">Transmembrane</keyword>
<keyword evidence="7 8" id="KW-0472">Membrane</keyword>
<sequence length="407" mass="45373">MSARIVLCPSCDQAVTLPPYEHGKKCVCPVCGALLRSGHLNTIKNSAICAIATLILLFCAIFQPFLSIESLGIYHEIALSSIFGVLKSDWSLLLTVFLLFTFLLPTVMLLQQILIGLCGQSPERIFCKLYAFCHRFCMVDVFVFGVIVSLVKLTSLARVNFHAGFYLGFIASMLLIYCWVKVPPTKMWDAYMPSTAAPRPGIRGIEQGFIYCKHCGCVYLAAKHHHCPRCRQISTYRIAGSRQRTLALLLAALILYLPANLYPIMFTTYLGNAVGSNIVDGVISLWDMNSQAVALIILFASIFIPVFKIVLLLLLIYLTRHQQVSKPAWLSGFYRVISFIGKWSMIDVFVVIIMSATVRMSGLLTIDPGFAIIAFCAVVLITMAAAELFDERLIWDNFYAGTERSTR</sequence>
<feature type="transmembrane region" description="Helical" evidence="8">
    <location>
        <begin position="46"/>
        <end position="66"/>
    </location>
</feature>
<feature type="transmembrane region" description="Helical" evidence="8">
    <location>
        <begin position="291"/>
        <end position="318"/>
    </location>
</feature>
<evidence type="ECO:0000256" key="4">
    <source>
        <dbReference type="ARBA" id="ARBA00022519"/>
    </source>
</evidence>
<gene>
    <name evidence="9" type="ORF">IAA31_03295</name>
</gene>
<evidence type="ECO:0000313" key="9">
    <source>
        <dbReference type="EMBL" id="MBU3826498.1"/>
    </source>
</evidence>
<comment type="caution">
    <text evidence="9">The sequence shown here is derived from an EMBL/GenBank/DDBJ whole genome shotgun (WGS) entry which is preliminary data.</text>
</comment>
<protein>
    <submittedName>
        <fullName evidence="9">PqiA/YebS family transporter subunit</fullName>
    </submittedName>
</protein>
<dbReference type="AlphaFoldDB" id="A0A9E2KNQ7"/>
<proteinExistence type="inferred from homology"/>
<evidence type="ECO:0000256" key="8">
    <source>
        <dbReference type="SAM" id="Phobius"/>
    </source>
</evidence>
<feature type="transmembrane region" description="Helical" evidence="8">
    <location>
        <begin position="129"/>
        <end position="151"/>
    </location>
</feature>
<comment type="subcellular location">
    <subcellularLocation>
        <location evidence="1">Cell inner membrane</location>
        <topology evidence="1">Multi-pass membrane protein</topology>
    </subcellularLocation>
</comment>
<keyword evidence="4" id="KW-0997">Cell inner membrane</keyword>
<keyword evidence="6 8" id="KW-1133">Transmembrane helix</keyword>
<feature type="transmembrane region" description="Helical" evidence="8">
    <location>
        <begin position="90"/>
        <end position="117"/>
    </location>
</feature>
<evidence type="ECO:0000256" key="5">
    <source>
        <dbReference type="ARBA" id="ARBA00022692"/>
    </source>
</evidence>
<accession>A0A9E2KNQ7</accession>
<keyword evidence="3" id="KW-1003">Cell membrane</keyword>
<feature type="transmembrane region" description="Helical" evidence="8">
    <location>
        <begin position="246"/>
        <end position="271"/>
    </location>
</feature>
<dbReference type="InterPro" id="IPR007498">
    <property type="entry name" value="PqiA-like"/>
</dbReference>
<comment type="similarity">
    <text evidence="2">Belongs to the PqiA family.</text>
</comment>
<dbReference type="Pfam" id="PF04403">
    <property type="entry name" value="PqiA"/>
    <property type="match status" value="2"/>
</dbReference>
<dbReference type="PANTHER" id="PTHR30462:SF3">
    <property type="entry name" value="INTERMEMBRANE TRANSPORT PROTEIN PQIA"/>
    <property type="match status" value="1"/>
</dbReference>
<dbReference type="PANTHER" id="PTHR30462">
    <property type="entry name" value="INTERMEMBRANE TRANSPORT PROTEIN PQIB-RELATED"/>
    <property type="match status" value="1"/>
</dbReference>
<reference evidence="9" key="1">
    <citation type="journal article" date="2021" name="PeerJ">
        <title>Extensive microbial diversity within the chicken gut microbiome revealed by metagenomics and culture.</title>
        <authorList>
            <person name="Gilroy R."/>
            <person name="Ravi A."/>
            <person name="Getino M."/>
            <person name="Pursley I."/>
            <person name="Horton D.L."/>
            <person name="Alikhan N.F."/>
            <person name="Baker D."/>
            <person name="Gharbi K."/>
            <person name="Hall N."/>
            <person name="Watson M."/>
            <person name="Adriaenssens E.M."/>
            <person name="Foster-Nyarko E."/>
            <person name="Jarju S."/>
            <person name="Secka A."/>
            <person name="Antonio M."/>
            <person name="Oren A."/>
            <person name="Chaudhuri R.R."/>
            <person name="La Ragione R."/>
            <person name="Hildebrand F."/>
            <person name="Pallen M.J."/>
        </authorList>
    </citation>
    <scope>NUCLEOTIDE SEQUENCE</scope>
    <source>
        <strain evidence="9">687</strain>
    </source>
</reference>
<dbReference type="InterPro" id="IPR051800">
    <property type="entry name" value="PqiA-PqiB_transport"/>
</dbReference>
<dbReference type="GO" id="GO:0005886">
    <property type="term" value="C:plasma membrane"/>
    <property type="evidence" value="ECO:0007669"/>
    <property type="project" value="UniProtKB-SubCell"/>
</dbReference>
<evidence type="ECO:0000256" key="1">
    <source>
        <dbReference type="ARBA" id="ARBA00004429"/>
    </source>
</evidence>
<feature type="transmembrane region" description="Helical" evidence="8">
    <location>
        <begin position="163"/>
        <end position="180"/>
    </location>
</feature>
<reference evidence="9" key="2">
    <citation type="submission" date="2021-04" db="EMBL/GenBank/DDBJ databases">
        <authorList>
            <person name="Gilroy R."/>
        </authorList>
    </citation>
    <scope>NUCLEOTIDE SEQUENCE</scope>
    <source>
        <strain evidence="9">687</strain>
    </source>
</reference>
<dbReference type="NCBIfam" id="TIGR00155">
    <property type="entry name" value="pqiA_fam"/>
    <property type="match status" value="1"/>
</dbReference>
<evidence type="ECO:0000256" key="3">
    <source>
        <dbReference type="ARBA" id="ARBA00022475"/>
    </source>
</evidence>
<name>A0A9E2KNQ7_9GAMM</name>
<evidence type="ECO:0000256" key="2">
    <source>
        <dbReference type="ARBA" id="ARBA00007555"/>
    </source>
</evidence>
<evidence type="ECO:0000256" key="7">
    <source>
        <dbReference type="ARBA" id="ARBA00023136"/>
    </source>
</evidence>